<proteinExistence type="predicted"/>
<sequence>MPEQMPDDFDFSIQFGMGKKNGINTFEGTVTKDLILDGTATTEINFTKEQMNNIYKKMKEINVLETKNFTPESDNCVQQPHGEDEWKIRIDGRAVTLFISGKYCTTTNDTKQMIRLRDYIFNIVKSKQEYKELPKSKGMYH</sequence>
<dbReference type="EMBL" id="JACEFG010000003">
    <property type="protein sequence ID" value="MBA2176124.1"/>
    <property type="molecule type" value="Genomic_DNA"/>
</dbReference>
<gene>
    <name evidence="1" type="ORF">H0266_14600</name>
</gene>
<name>A0A838CW18_9BACI</name>
<reference evidence="1 2" key="1">
    <citation type="journal article" date="2004" name="Extremophiles">
        <title>Halobacillus locisalis sp. nov., a halophilic bacterium isolated from a marine solar saltern of the Yellow Sea in Korea.</title>
        <authorList>
            <person name="Yoon J.H."/>
            <person name="Kang K.H."/>
            <person name="Oh T.K."/>
            <person name="Park Y.H."/>
        </authorList>
    </citation>
    <scope>NUCLEOTIDE SEQUENCE [LARGE SCALE GENOMIC DNA]</scope>
    <source>
        <strain evidence="1 2">KCTC 3788</strain>
    </source>
</reference>
<comment type="caution">
    <text evidence="1">The sequence shown here is derived from an EMBL/GenBank/DDBJ whole genome shotgun (WGS) entry which is preliminary data.</text>
</comment>
<accession>A0A838CW18</accession>
<evidence type="ECO:0000313" key="2">
    <source>
        <dbReference type="Proteomes" id="UP000571017"/>
    </source>
</evidence>
<evidence type="ECO:0000313" key="1">
    <source>
        <dbReference type="EMBL" id="MBA2176124.1"/>
    </source>
</evidence>
<organism evidence="1 2">
    <name type="scientific">Halobacillus locisalis</name>
    <dbReference type="NCBI Taxonomy" id="220753"/>
    <lineage>
        <taxon>Bacteria</taxon>
        <taxon>Bacillati</taxon>
        <taxon>Bacillota</taxon>
        <taxon>Bacilli</taxon>
        <taxon>Bacillales</taxon>
        <taxon>Bacillaceae</taxon>
        <taxon>Halobacillus</taxon>
    </lineage>
</organism>
<protein>
    <submittedName>
        <fullName evidence="1">Uncharacterized protein</fullName>
    </submittedName>
</protein>
<dbReference type="RefSeq" id="WP_181473160.1">
    <property type="nucleotide sequence ID" value="NZ_JACEFG010000003.1"/>
</dbReference>
<dbReference type="AlphaFoldDB" id="A0A838CW18"/>
<keyword evidence="2" id="KW-1185">Reference proteome</keyword>
<dbReference type="Proteomes" id="UP000571017">
    <property type="component" value="Unassembled WGS sequence"/>
</dbReference>